<dbReference type="GO" id="GO:0008033">
    <property type="term" value="P:tRNA processing"/>
    <property type="evidence" value="ECO:0007669"/>
    <property type="project" value="UniProtKB-UniRule"/>
</dbReference>
<dbReference type="EMBL" id="JBICBT010001178">
    <property type="protein sequence ID" value="KAL3079897.1"/>
    <property type="molecule type" value="Genomic_DNA"/>
</dbReference>
<evidence type="ECO:0000256" key="4">
    <source>
        <dbReference type="PIRNR" id="PIRNR036572"/>
    </source>
</evidence>
<evidence type="ECO:0000256" key="1">
    <source>
        <dbReference type="ARBA" id="ARBA00004604"/>
    </source>
</evidence>
<comment type="similarity">
    <text evidence="4">Belongs to the histone-like Alba family.</text>
</comment>
<comment type="caution">
    <text evidence="5">The sequence shown here is derived from an EMBL/GenBank/DDBJ whole genome shotgun (WGS) entry which is preliminary data.</text>
</comment>
<name>A0ABD2HR59_9BILA</name>
<dbReference type="PANTHER" id="PTHR15314:SF1">
    <property type="entry name" value="RIBONUCLEASE P PROTEIN SUBUNIT P20"/>
    <property type="match status" value="1"/>
</dbReference>
<evidence type="ECO:0000256" key="2">
    <source>
        <dbReference type="ARBA" id="ARBA00022694"/>
    </source>
</evidence>
<dbReference type="Proteomes" id="UP001620626">
    <property type="component" value="Unassembled WGS sequence"/>
</dbReference>
<dbReference type="SUPFAM" id="SSF82704">
    <property type="entry name" value="AlbA-like"/>
    <property type="match status" value="1"/>
</dbReference>
<reference evidence="5 7" key="1">
    <citation type="submission" date="2024-10" db="EMBL/GenBank/DDBJ databases">
        <authorList>
            <person name="Kim D."/>
        </authorList>
    </citation>
    <scope>NUCLEOTIDE SEQUENCE [LARGE SCALE GENOMIC DNA]</scope>
    <source>
        <strain evidence="5">BH-2024</strain>
    </source>
</reference>
<evidence type="ECO:0000256" key="3">
    <source>
        <dbReference type="ARBA" id="ARBA00023242"/>
    </source>
</evidence>
<protein>
    <recommendedName>
        <fullName evidence="4">Ribonuclease P protein subunit p20</fullName>
        <shortName evidence="4">RNaseP protein p20</shortName>
    </recommendedName>
</protein>
<keyword evidence="7" id="KW-1185">Reference proteome</keyword>
<evidence type="ECO:0000313" key="6">
    <source>
        <dbReference type="EMBL" id="KAL3079897.1"/>
    </source>
</evidence>
<dbReference type="Gene3D" id="3.30.110.20">
    <property type="entry name" value="Alba-like domain"/>
    <property type="match status" value="1"/>
</dbReference>
<sequence>MEKGLDFGARIGRLDPVEWKICRQIPPRFRPEKNDVYITKKTKMAAQFIRCKKLLDTKFDEVRIHALGHAIGRALSLALSLRDAMAGSVKLDVQTSTVQVSDEVQSLSDCDLADVRLRMVSSVHILLSRV</sequence>
<accession>A0ABD2HR59</accession>
<dbReference type="EMBL" id="JBICBT010001398">
    <property type="protein sequence ID" value="KAL3069021.1"/>
    <property type="molecule type" value="Genomic_DNA"/>
</dbReference>
<keyword evidence="2 4" id="KW-0819">tRNA processing</keyword>
<organism evidence="5 7">
    <name type="scientific">Heterodera trifolii</name>
    <dbReference type="NCBI Taxonomy" id="157864"/>
    <lineage>
        <taxon>Eukaryota</taxon>
        <taxon>Metazoa</taxon>
        <taxon>Ecdysozoa</taxon>
        <taxon>Nematoda</taxon>
        <taxon>Chromadorea</taxon>
        <taxon>Rhabditida</taxon>
        <taxon>Tylenchina</taxon>
        <taxon>Tylenchomorpha</taxon>
        <taxon>Tylenchoidea</taxon>
        <taxon>Heteroderidae</taxon>
        <taxon>Heteroderinae</taxon>
        <taxon>Heterodera</taxon>
    </lineage>
</organism>
<dbReference type="GO" id="GO:0004526">
    <property type="term" value="F:ribonuclease P activity"/>
    <property type="evidence" value="ECO:0007669"/>
    <property type="project" value="UniProtKB-UniRule"/>
</dbReference>
<evidence type="ECO:0000313" key="7">
    <source>
        <dbReference type="Proteomes" id="UP001620626"/>
    </source>
</evidence>
<dbReference type="InterPro" id="IPR014612">
    <property type="entry name" value="Pop7/Rpp20"/>
</dbReference>
<dbReference type="GO" id="GO:0005730">
    <property type="term" value="C:nucleolus"/>
    <property type="evidence" value="ECO:0007669"/>
    <property type="project" value="UniProtKB-SubCell"/>
</dbReference>
<dbReference type="Pfam" id="PF12328">
    <property type="entry name" value="Rpp20"/>
    <property type="match status" value="1"/>
</dbReference>
<proteinExistence type="inferred from homology"/>
<dbReference type="PIRSF" id="PIRSF036572">
    <property type="entry name" value="RPP20"/>
    <property type="match status" value="1"/>
</dbReference>
<dbReference type="GO" id="GO:0006364">
    <property type="term" value="P:rRNA processing"/>
    <property type="evidence" value="ECO:0007669"/>
    <property type="project" value="UniProtKB-KW"/>
</dbReference>
<keyword evidence="4" id="KW-0698">rRNA processing</keyword>
<keyword evidence="3 4" id="KW-0539">Nucleus</keyword>
<dbReference type="InterPro" id="IPR036882">
    <property type="entry name" value="Alba-like_dom_sf"/>
</dbReference>
<comment type="subcellular location">
    <subcellularLocation>
        <location evidence="1 4">Nucleus</location>
        <location evidence="1 4">Nucleolus</location>
    </subcellularLocation>
</comment>
<comment type="function">
    <text evidence="4">Component of ribonuclease P, a ribonucleoprotein complex that generates mature tRNA molecules by cleaving their 5'-ends. Also a component of the MRP ribonuclease complex, which cleaves pre-rRNA sequences.</text>
</comment>
<gene>
    <name evidence="5" type="ORF">niasHT_038288</name>
    <name evidence="6" type="ORF">niasHT_038414</name>
</gene>
<dbReference type="AlphaFoldDB" id="A0ABD2HR59"/>
<evidence type="ECO:0000313" key="5">
    <source>
        <dbReference type="EMBL" id="KAL3069021.1"/>
    </source>
</evidence>
<dbReference type="PANTHER" id="PTHR15314">
    <property type="entry name" value="RIBONUCLEASE P PROTEIN SUBUNIT P20"/>
    <property type="match status" value="1"/>
</dbReference>